<dbReference type="GO" id="GO:0016020">
    <property type="term" value="C:membrane"/>
    <property type="evidence" value="ECO:0007669"/>
    <property type="project" value="TreeGrafter"/>
</dbReference>
<dbReference type="Gene3D" id="2.40.40.20">
    <property type="match status" value="1"/>
</dbReference>
<dbReference type="GO" id="GO:0016491">
    <property type="term" value="F:oxidoreductase activity"/>
    <property type="evidence" value="ECO:0007669"/>
    <property type="project" value="UniProtKB-KW"/>
</dbReference>
<dbReference type="GO" id="GO:0046872">
    <property type="term" value="F:metal ion binding"/>
    <property type="evidence" value="ECO:0007669"/>
    <property type="project" value="UniProtKB-KW"/>
</dbReference>
<dbReference type="Gene3D" id="1.10.10.1100">
    <property type="entry name" value="BFD-like [2Fe-2S]-binding domain"/>
    <property type="match status" value="1"/>
</dbReference>
<evidence type="ECO:0000256" key="8">
    <source>
        <dbReference type="ARBA" id="ARBA00023004"/>
    </source>
</evidence>
<dbReference type="InterPro" id="IPR050123">
    <property type="entry name" value="Prok_molybdopt-oxidoreductase"/>
</dbReference>
<dbReference type="Proteomes" id="UP000199527">
    <property type="component" value="Unassembled WGS sequence"/>
</dbReference>
<protein>
    <submittedName>
        <fullName evidence="12">Assimilatory nitrate reductase (NADH) alpha subunit apoprotein</fullName>
    </submittedName>
</protein>
<dbReference type="InterPro" id="IPR027467">
    <property type="entry name" value="MopterinOxRdtase_cofactor_BS"/>
</dbReference>
<evidence type="ECO:0000256" key="4">
    <source>
        <dbReference type="ARBA" id="ARBA00022485"/>
    </source>
</evidence>
<dbReference type="InterPro" id="IPR007419">
    <property type="entry name" value="BFD-like_2Fe2S-bd_dom"/>
</dbReference>
<dbReference type="Gene3D" id="3.40.228.10">
    <property type="entry name" value="Dimethylsulfoxide Reductase, domain 2"/>
    <property type="match status" value="1"/>
</dbReference>
<evidence type="ECO:0000256" key="10">
    <source>
        <dbReference type="ARBA" id="ARBA00023063"/>
    </source>
</evidence>
<evidence type="ECO:0000256" key="9">
    <source>
        <dbReference type="ARBA" id="ARBA00023014"/>
    </source>
</evidence>
<dbReference type="Pfam" id="PF01568">
    <property type="entry name" value="Molydop_binding"/>
    <property type="match status" value="1"/>
</dbReference>
<dbReference type="InterPro" id="IPR041854">
    <property type="entry name" value="BFD-like_2Fe2S-bd_dom_sf"/>
</dbReference>
<dbReference type="RefSeq" id="WP_090367034.1">
    <property type="nucleotide sequence ID" value="NZ_FNEM01000015.1"/>
</dbReference>
<dbReference type="CDD" id="cd02754">
    <property type="entry name" value="MopB_Nitrate-R-NapA-like"/>
    <property type="match status" value="1"/>
</dbReference>
<dbReference type="Pfam" id="PF04324">
    <property type="entry name" value="Fer2_BFD"/>
    <property type="match status" value="1"/>
</dbReference>
<dbReference type="InterPro" id="IPR006657">
    <property type="entry name" value="MoPterin_dinucl-bd_dom"/>
</dbReference>
<dbReference type="CDD" id="cd02791">
    <property type="entry name" value="MopB_CT_Nitrate-R-NapA-like"/>
    <property type="match status" value="1"/>
</dbReference>
<dbReference type="GO" id="GO:0042128">
    <property type="term" value="P:nitrate assimilation"/>
    <property type="evidence" value="ECO:0007669"/>
    <property type="project" value="UniProtKB-KW"/>
</dbReference>
<dbReference type="PANTHER" id="PTHR43105">
    <property type="entry name" value="RESPIRATORY NITRATE REDUCTASE"/>
    <property type="match status" value="1"/>
</dbReference>
<dbReference type="PROSITE" id="PS51669">
    <property type="entry name" value="4FE4S_MOW_BIS_MGD"/>
    <property type="match status" value="1"/>
</dbReference>
<dbReference type="SMART" id="SM00926">
    <property type="entry name" value="Molybdop_Fe4S4"/>
    <property type="match status" value="1"/>
</dbReference>
<dbReference type="SUPFAM" id="SSF50692">
    <property type="entry name" value="ADC-like"/>
    <property type="match status" value="1"/>
</dbReference>
<dbReference type="Pfam" id="PF04879">
    <property type="entry name" value="Molybdop_Fe4S4"/>
    <property type="match status" value="1"/>
</dbReference>
<gene>
    <name evidence="12" type="ORF">SAMN04488540_11576</name>
</gene>
<keyword evidence="10" id="KW-0534">Nitrate assimilation</keyword>
<comment type="cofactor">
    <cofactor evidence="2">
        <name>[4Fe-4S] cluster</name>
        <dbReference type="ChEBI" id="CHEBI:49883"/>
    </cofactor>
</comment>
<sequence>MTETRTTCPYCGVGCGVVASVSGDQIQIRGDQHHPSNFGKLCSKGVRLAETLGVRGRLMHPSIKGERDSWSRTLAYVGHKFRQAVDQHGPDSVAFYLSGQLLTEDYYVANKLMKGFIGSANVDTNSRLCMSSAVAAHKRGLGSDSVPGCYEDFELADLVVLVGSNMSWCHPVLFQRLQAARRARPRMRLVVIDPRRTATAEAADQHLAIRPGGDLALFHGLLRFLIEQGQQRPDAHQLPGWSDIQASLQAYDLARVARETDLNRDDIVDFYRQFATSPQVVTGFSMGINQSEQGVDQGNAILNCHLVTDRIGRPGMGPFSLTGQPNAMGGREVGGLANTLAAHRELDDEAARQAIAELWCSPQLASRPGLKAVELFEAMERGQIKAVWIMGTNPAVSLPDSGQVARALQACPLVVVSDCVSGTDTQRYADVLLPATGWGEKAGTVTNSERRLSRQRAFLPASGEARADWWMLCQMAKAMGFNYGFNFTNEADIFREHAALSAINGRLGGAFDIGALATLTDQQYQQLAPLQWPQPAGQPLQLNNQRLFASHPASPPQGQLHLSSPVTSPAPAGWVLNNGRYRDQWHTMTRTGLSSQLGRHRPWPEISLHPDDARLLDVTANDLLTLEAGDGTLRLPVALSAQQRRGELFAPIHWSGQYSGQAAVNAVVGRGRDSLSGQPGFKGARVQALAVTVRVWAQLWLPEPVALPQGVATFWASQTHSQGRLYLLASELSMSDCVTRLGQLLEELGHGQPSASQASAQGSRHLYVEHERLLAGVFVSPQRRHLPGDYLQQALQSPFTAAHQRSLLMTPTTESRLLCCCLQLTEADIDAAIAEGADSADKVADVCGAGTGCGSCRGEVMERCRLAKNELETEVQNALAD</sequence>
<dbReference type="Pfam" id="PF00384">
    <property type="entry name" value="Molybdopterin"/>
    <property type="match status" value="1"/>
</dbReference>
<dbReference type="SUPFAM" id="SSF53706">
    <property type="entry name" value="Formate dehydrogenase/DMSO reductase, domains 1-3"/>
    <property type="match status" value="1"/>
</dbReference>
<reference evidence="13" key="1">
    <citation type="submission" date="2016-10" db="EMBL/GenBank/DDBJ databases">
        <authorList>
            <person name="Varghese N."/>
            <person name="Submissions S."/>
        </authorList>
    </citation>
    <scope>NUCLEOTIDE SEQUENCE [LARGE SCALE GENOMIC DNA]</scope>
    <source>
        <strain evidence="13">DSM 23317</strain>
    </source>
</reference>
<dbReference type="GO" id="GO:0051539">
    <property type="term" value="F:4 iron, 4 sulfur cluster binding"/>
    <property type="evidence" value="ECO:0007669"/>
    <property type="project" value="UniProtKB-KW"/>
</dbReference>
<dbReference type="GO" id="GO:1990204">
    <property type="term" value="C:oxidoreductase complex"/>
    <property type="evidence" value="ECO:0007669"/>
    <property type="project" value="UniProtKB-ARBA"/>
</dbReference>
<keyword evidence="4" id="KW-0004">4Fe-4S</keyword>
<evidence type="ECO:0000256" key="2">
    <source>
        <dbReference type="ARBA" id="ARBA00001966"/>
    </source>
</evidence>
<name>A0A1G8XLK5_9GAMM</name>
<evidence type="ECO:0000256" key="7">
    <source>
        <dbReference type="ARBA" id="ARBA00023002"/>
    </source>
</evidence>
<dbReference type="PROSITE" id="PS00551">
    <property type="entry name" value="MOLYBDOPTERIN_PROK_1"/>
    <property type="match status" value="1"/>
</dbReference>
<dbReference type="OrthoDB" id="9810782at2"/>
<dbReference type="InterPro" id="IPR009010">
    <property type="entry name" value="Asp_de-COase-like_dom_sf"/>
</dbReference>
<dbReference type="InterPro" id="IPR041957">
    <property type="entry name" value="CT_Nitrate-R-NapA-like"/>
</dbReference>
<evidence type="ECO:0000313" key="12">
    <source>
        <dbReference type="EMBL" id="SDJ91363.1"/>
    </source>
</evidence>
<proteinExistence type="inferred from homology"/>
<evidence type="ECO:0000256" key="5">
    <source>
        <dbReference type="ARBA" id="ARBA00022505"/>
    </source>
</evidence>
<evidence type="ECO:0000259" key="11">
    <source>
        <dbReference type="PROSITE" id="PS51669"/>
    </source>
</evidence>
<keyword evidence="5" id="KW-0500">Molybdenum</keyword>
<dbReference type="EMBL" id="FNEM01000015">
    <property type="protein sequence ID" value="SDJ91363.1"/>
    <property type="molecule type" value="Genomic_DNA"/>
</dbReference>
<keyword evidence="13" id="KW-1185">Reference proteome</keyword>
<dbReference type="Gene3D" id="3.40.50.740">
    <property type="match status" value="1"/>
</dbReference>
<dbReference type="InterPro" id="IPR006963">
    <property type="entry name" value="Mopterin_OxRdtase_4Fe-4S_dom"/>
</dbReference>
<dbReference type="PANTHER" id="PTHR43105:SF9">
    <property type="entry name" value="NADPH-FE(3+) OXIDOREDUCTASE SUBUNIT ALPHA"/>
    <property type="match status" value="1"/>
</dbReference>
<comment type="similarity">
    <text evidence="3">Belongs to the prokaryotic molybdopterin-containing oxidoreductase family. NasA/NapA/NarB subfamily.</text>
</comment>
<evidence type="ECO:0000256" key="1">
    <source>
        <dbReference type="ARBA" id="ARBA00001942"/>
    </source>
</evidence>
<keyword evidence="6" id="KW-0479">Metal-binding</keyword>
<dbReference type="Gene3D" id="2.20.25.90">
    <property type="entry name" value="ADC-like domains"/>
    <property type="match status" value="1"/>
</dbReference>
<dbReference type="GO" id="GO:0045333">
    <property type="term" value="P:cellular respiration"/>
    <property type="evidence" value="ECO:0007669"/>
    <property type="project" value="UniProtKB-ARBA"/>
</dbReference>
<dbReference type="GO" id="GO:0043546">
    <property type="term" value="F:molybdopterin cofactor binding"/>
    <property type="evidence" value="ECO:0007669"/>
    <property type="project" value="InterPro"/>
</dbReference>
<dbReference type="AlphaFoldDB" id="A0A1G8XLK5"/>
<evidence type="ECO:0000256" key="6">
    <source>
        <dbReference type="ARBA" id="ARBA00022723"/>
    </source>
</evidence>
<keyword evidence="8" id="KW-0408">Iron</keyword>
<comment type="cofactor">
    <cofactor evidence="1">
        <name>Mo-bis(molybdopterin guanine dinucleotide)</name>
        <dbReference type="ChEBI" id="CHEBI:60539"/>
    </cofactor>
</comment>
<feature type="domain" description="4Fe-4S Mo/W bis-MGD-type" evidence="11">
    <location>
        <begin position="1"/>
        <end position="56"/>
    </location>
</feature>
<keyword evidence="7" id="KW-0560">Oxidoreductase</keyword>
<keyword evidence="9" id="KW-0411">Iron-sulfur</keyword>
<accession>A0A1G8XLK5</accession>
<evidence type="ECO:0000256" key="3">
    <source>
        <dbReference type="ARBA" id="ARBA00008747"/>
    </source>
</evidence>
<organism evidence="12 13">
    <name type="scientific">Ferrimonas sediminum</name>
    <dbReference type="NCBI Taxonomy" id="718193"/>
    <lineage>
        <taxon>Bacteria</taxon>
        <taxon>Pseudomonadati</taxon>
        <taxon>Pseudomonadota</taxon>
        <taxon>Gammaproteobacteria</taxon>
        <taxon>Alteromonadales</taxon>
        <taxon>Ferrimonadaceae</taxon>
        <taxon>Ferrimonas</taxon>
    </lineage>
</organism>
<dbReference type="InterPro" id="IPR006656">
    <property type="entry name" value="Mopterin_OxRdtase"/>
</dbReference>
<evidence type="ECO:0000313" key="13">
    <source>
        <dbReference type="Proteomes" id="UP000199527"/>
    </source>
</evidence>